<dbReference type="SUPFAM" id="SSF52833">
    <property type="entry name" value="Thioredoxin-like"/>
    <property type="match status" value="1"/>
</dbReference>
<dbReference type="InterPro" id="IPR036249">
    <property type="entry name" value="Thioredoxin-like_sf"/>
</dbReference>
<dbReference type="Pfam" id="PF00085">
    <property type="entry name" value="Thioredoxin"/>
    <property type="match status" value="1"/>
</dbReference>
<dbReference type="CDD" id="cd02947">
    <property type="entry name" value="TRX_family"/>
    <property type="match status" value="1"/>
</dbReference>
<accession>A0AA86N2J7</accession>
<dbReference type="EMBL" id="OX365700">
    <property type="protein sequence ID" value="CAI4033522.1"/>
    <property type="molecule type" value="Genomic_DNA"/>
</dbReference>
<dbReference type="Gene3D" id="3.40.30.10">
    <property type="entry name" value="Glutaredoxin"/>
    <property type="match status" value="1"/>
</dbReference>
<organism evidence="2 3">
    <name type="scientific">Nitrospira tepida</name>
    <dbReference type="NCBI Taxonomy" id="2973512"/>
    <lineage>
        <taxon>Bacteria</taxon>
        <taxon>Pseudomonadati</taxon>
        <taxon>Nitrospirota</taxon>
        <taxon>Nitrospiria</taxon>
        <taxon>Nitrospirales</taxon>
        <taxon>Nitrospiraceae</taxon>
        <taxon>Nitrospira</taxon>
    </lineage>
</organism>
<sequence>MPGTVEDVSDQNYAQFTGAPAALVAYGLATCEPCNQYDPILEETAAKFPQVKIGKAKMHIPGRCREIKKMHTFETYPTTHFFSNGKLLLTREGKVEAAELSALISDHLLK</sequence>
<dbReference type="InterPro" id="IPR013766">
    <property type="entry name" value="Thioredoxin_domain"/>
</dbReference>
<reference evidence="2" key="1">
    <citation type="submission" date="2022-10" db="EMBL/GenBank/DDBJ databases">
        <authorList>
            <person name="Koch H."/>
        </authorList>
    </citation>
    <scope>NUCLEOTIDE SEQUENCE</scope>
    <source>
        <strain evidence="2">DNF</strain>
    </source>
</reference>
<dbReference type="Proteomes" id="UP001179121">
    <property type="component" value="Chromosome"/>
</dbReference>
<name>A0AA86N2J7_9BACT</name>
<evidence type="ECO:0000313" key="3">
    <source>
        <dbReference type="Proteomes" id="UP001179121"/>
    </source>
</evidence>
<proteinExistence type="predicted"/>
<keyword evidence="3" id="KW-1185">Reference proteome</keyword>
<gene>
    <name evidence="2" type="ORF">DNFV4_03961</name>
</gene>
<evidence type="ECO:0000259" key="1">
    <source>
        <dbReference type="Pfam" id="PF00085"/>
    </source>
</evidence>
<dbReference type="KEGG" id="nti:DNFV4_03961"/>
<protein>
    <submittedName>
        <fullName evidence="2">Thioredoxin family protein</fullName>
    </submittedName>
</protein>
<dbReference type="RefSeq" id="WP_289270805.1">
    <property type="nucleotide sequence ID" value="NZ_OX365700.1"/>
</dbReference>
<feature type="domain" description="Thioredoxin" evidence="1">
    <location>
        <begin position="8"/>
        <end position="105"/>
    </location>
</feature>
<dbReference type="AlphaFoldDB" id="A0AA86N2J7"/>
<evidence type="ECO:0000313" key="2">
    <source>
        <dbReference type="EMBL" id="CAI4033522.1"/>
    </source>
</evidence>